<dbReference type="Pfam" id="PF03636">
    <property type="entry name" value="Glyco_hydro_65N"/>
    <property type="match status" value="1"/>
</dbReference>
<name>B7GLF2_ANOFW</name>
<dbReference type="Pfam" id="PF03632">
    <property type="entry name" value="Glyco_hydro_65m"/>
    <property type="match status" value="1"/>
</dbReference>
<dbReference type="InterPro" id="IPR012341">
    <property type="entry name" value="6hp_glycosidase-like_sf"/>
</dbReference>
<dbReference type="InterPro" id="IPR017045">
    <property type="entry name" value="Malt_Pase/Glycosyl_Hdrlase"/>
</dbReference>
<dbReference type="eggNOG" id="COG1554">
    <property type="taxonomic scope" value="Bacteria"/>
</dbReference>
<reference evidence="9 10" key="1">
    <citation type="journal article" date="2008" name="Genome Biol.">
        <title>Encapsulated in silica: genome, proteome and physiology of the thermophilic bacterium Anoxybacillus flavithermus WK1.</title>
        <authorList>
            <person name="Saw J.H."/>
            <person name="Mountain B.W."/>
            <person name="Feng L."/>
            <person name="Omelchenko M.V."/>
            <person name="Hou S."/>
            <person name="Saito J.A."/>
            <person name="Stott M.B."/>
            <person name="Li D."/>
            <person name="Zhao G."/>
            <person name="Wu J."/>
            <person name="Galperin M.Y."/>
            <person name="Koonin E.V."/>
            <person name="Makarova K.S."/>
            <person name="Wolf Y.I."/>
            <person name="Rigden D.J."/>
            <person name="Dunfield P.F."/>
            <person name="Wang L."/>
            <person name="Alam M."/>
        </authorList>
    </citation>
    <scope>NUCLEOTIDE SEQUENCE [LARGE SCALE GENOMIC DNA]</scope>
    <source>
        <strain evidence="10">DSM 21510 / WK1</strain>
    </source>
</reference>
<evidence type="ECO:0000256" key="2">
    <source>
        <dbReference type="ARBA" id="ARBA00022676"/>
    </source>
</evidence>
<feature type="domain" description="Glycoside hydrolase family 65 C-terminal" evidence="7">
    <location>
        <begin position="722"/>
        <end position="784"/>
    </location>
</feature>
<dbReference type="HOGENOM" id="CLU_006285_2_1_9"/>
<dbReference type="SUPFAM" id="SSF48208">
    <property type="entry name" value="Six-hairpin glycosidases"/>
    <property type="match status" value="1"/>
</dbReference>
<dbReference type="InterPro" id="IPR008928">
    <property type="entry name" value="6-hairpin_glycosidase_sf"/>
</dbReference>
<dbReference type="KEGG" id="afl:Aflv_2025"/>
<dbReference type="SUPFAM" id="SSF74650">
    <property type="entry name" value="Galactose mutarotase-like"/>
    <property type="match status" value="1"/>
</dbReference>
<feature type="domain" description="Glycoside hydrolase family 65 N-terminal" evidence="8">
    <location>
        <begin position="31"/>
        <end position="269"/>
    </location>
</feature>
<dbReference type="InterPro" id="IPR037018">
    <property type="entry name" value="GH65_N"/>
</dbReference>
<feature type="binding site" evidence="5">
    <location>
        <begin position="624"/>
        <end position="625"/>
    </location>
    <ligand>
        <name>substrate</name>
    </ligand>
</feature>
<dbReference type="EMBL" id="CP000922">
    <property type="protein sequence ID" value="ACJ34384.1"/>
    <property type="molecule type" value="Genomic_DNA"/>
</dbReference>
<accession>B7GLF2</accession>
<dbReference type="Gene3D" id="2.60.420.10">
    <property type="entry name" value="Maltose phosphorylase, domain 3"/>
    <property type="match status" value="1"/>
</dbReference>
<keyword evidence="3" id="KW-0808">Transferase</keyword>
<feature type="binding site" evidence="5">
    <location>
        <begin position="368"/>
        <end position="369"/>
    </location>
    <ligand>
        <name>substrate</name>
    </ligand>
</feature>
<feature type="domain" description="Glycoside hydrolase family 65 central catalytic" evidence="6">
    <location>
        <begin position="333"/>
        <end position="712"/>
    </location>
</feature>
<feature type="active site" description="Proton donor" evidence="4">
    <location>
        <position position="510"/>
    </location>
</feature>
<evidence type="ECO:0000256" key="5">
    <source>
        <dbReference type="PIRSR" id="PIRSR036289-51"/>
    </source>
</evidence>
<organism evidence="9 10">
    <name type="scientific">Anoxybacillus flavithermus (strain DSM 21510 / WK1)</name>
    <dbReference type="NCBI Taxonomy" id="491915"/>
    <lineage>
        <taxon>Bacteria</taxon>
        <taxon>Bacillati</taxon>
        <taxon>Bacillota</taxon>
        <taxon>Bacilli</taxon>
        <taxon>Bacillales</taxon>
        <taxon>Anoxybacillaceae</taxon>
        <taxon>Anoxybacillus</taxon>
    </lineage>
</organism>
<protein>
    <submittedName>
        <fullName evidence="9">Sugar hydrolase/phosphorylase</fullName>
    </submittedName>
</protein>
<keyword evidence="2" id="KW-0328">Glycosyltransferase</keyword>
<evidence type="ECO:0000256" key="1">
    <source>
        <dbReference type="ARBA" id="ARBA00006768"/>
    </source>
</evidence>
<dbReference type="InterPro" id="IPR005195">
    <property type="entry name" value="Glyco_hydro_65_M"/>
</dbReference>
<evidence type="ECO:0000256" key="3">
    <source>
        <dbReference type="ARBA" id="ARBA00022679"/>
    </source>
</evidence>
<dbReference type="PIRSF" id="PIRSF036289">
    <property type="entry name" value="Glycosyl_hydrolase_malt_phosph"/>
    <property type="match status" value="1"/>
</dbReference>
<evidence type="ECO:0000259" key="7">
    <source>
        <dbReference type="Pfam" id="PF03633"/>
    </source>
</evidence>
<dbReference type="AlphaFoldDB" id="B7GLF2"/>
<dbReference type="GO" id="GO:0030246">
    <property type="term" value="F:carbohydrate binding"/>
    <property type="evidence" value="ECO:0007669"/>
    <property type="project" value="InterPro"/>
</dbReference>
<dbReference type="InterPro" id="IPR005194">
    <property type="entry name" value="Glyco_hydro_65_C"/>
</dbReference>
<evidence type="ECO:0000259" key="6">
    <source>
        <dbReference type="Pfam" id="PF03632"/>
    </source>
</evidence>
<dbReference type="PANTHER" id="PTHR11051:SF8">
    <property type="entry name" value="PROTEIN-GLUCOSYLGALACTOSYLHYDROXYLYSINE GLUCOSIDASE"/>
    <property type="match status" value="1"/>
</dbReference>
<evidence type="ECO:0000256" key="4">
    <source>
        <dbReference type="PIRSR" id="PIRSR036289-50"/>
    </source>
</evidence>
<dbReference type="InterPro" id="IPR005196">
    <property type="entry name" value="Glyco_hydro_65_N"/>
</dbReference>
<proteinExistence type="inferred from homology"/>
<gene>
    <name evidence="9" type="ordered locus">Aflv_2025</name>
</gene>
<evidence type="ECO:0000259" key="8">
    <source>
        <dbReference type="Pfam" id="PF03636"/>
    </source>
</evidence>
<dbReference type="STRING" id="491915.Aflv_2025"/>
<dbReference type="Gene3D" id="2.70.98.40">
    <property type="entry name" value="Glycoside hydrolase, family 65, N-terminal domain"/>
    <property type="match status" value="1"/>
</dbReference>
<evidence type="ECO:0000313" key="10">
    <source>
        <dbReference type="Proteomes" id="UP000000742"/>
    </source>
</evidence>
<dbReference type="GO" id="GO:0004553">
    <property type="term" value="F:hydrolase activity, hydrolyzing O-glycosyl compounds"/>
    <property type="evidence" value="ECO:0007669"/>
    <property type="project" value="TreeGrafter"/>
</dbReference>
<dbReference type="PANTHER" id="PTHR11051">
    <property type="entry name" value="GLYCOSYL HYDROLASE-RELATED"/>
    <property type="match status" value="1"/>
</dbReference>
<dbReference type="Gene3D" id="1.50.10.10">
    <property type="match status" value="1"/>
</dbReference>
<dbReference type="InterPro" id="IPR011013">
    <property type="entry name" value="Gal_mutarotase_sf_dom"/>
</dbReference>
<dbReference type="Proteomes" id="UP000000742">
    <property type="component" value="Chromosome"/>
</dbReference>
<dbReference type="GO" id="GO:0016757">
    <property type="term" value="F:glycosyltransferase activity"/>
    <property type="evidence" value="ECO:0007669"/>
    <property type="project" value="UniProtKB-KW"/>
</dbReference>
<sequence length="793" mass="92332">MGKRYSYEEREFTMLQYNLGTGEYKNWIVSEVQFNPYALGKCEAIMALGNGYMGLRSATEESYVGQVRNLFVAGTFNQFDEYEVTELPNAPDVVELDIWLNGEKFSLEKGKIIHYRRDLNVKDAELVRHVIWENARGEQFELTFRRFVSLKNLHLIGMKMEIKPLNCEAHIHMTSGINGQMTNSGAQHFHEGEKRIFDQTYLQLIQTTTESKIDFVVNATHRYMIDGKEVEVEPRMAMDRRKVFIQVAFDVKQGETLTFEKMANVYTSRDKQYDHDAYSLDVMRQEALNDLKEEAKKGYDALFSENVSEWRKRWEQMNITIESENEFDQLAIRFAHYHLIIMTPAHDARFGVAAKGLTGEGYKGHSFWDTEIFILPFFTYTFPHIARSLLEYRYNTIEGARRKAKANGYEGAMYPWESAFTGDEVTPVWGAVDIVTGKATKIWSGFIEQHITSDIAFAVWQYYKVTGDDDFMERCGYEMLFDTATFWASRLEWNEEKQQYHINDVIGPDEYKEHVNNNAFTNYMAHWNIETAIRYYERLKETNAALLDALHEKIGVHDAYKKWKEKVDLIYLPKPREEDLVIPQDDTYLTKQIIDLTKYKKQTRVGTIFEDYNLEQVNNIQVSKQADIMVLFYLLENKFSQEVKRANWNYYEPKTLHDSSLSLSTHCILASDMDDRELAYQLFEQAARIDLGPNMKSSDHGMHTASIGGVWQSVVCGFGGVRMLDGKLRIHPKLPKQWKKLSFPIYWRGDRLEVTATHEQLVVKKVTNVHDAVTFDVFGTVYEVKDEVTIPLT</sequence>
<dbReference type="Pfam" id="PF03633">
    <property type="entry name" value="Glyco_hydro_65C"/>
    <property type="match status" value="1"/>
</dbReference>
<dbReference type="GO" id="GO:0005975">
    <property type="term" value="P:carbohydrate metabolic process"/>
    <property type="evidence" value="ECO:0007669"/>
    <property type="project" value="InterPro"/>
</dbReference>
<keyword evidence="9" id="KW-0378">Hydrolase</keyword>
<comment type="similarity">
    <text evidence="1">Belongs to the glycosyl hydrolase 65 family.</text>
</comment>
<evidence type="ECO:0000313" key="9">
    <source>
        <dbReference type="EMBL" id="ACJ34384.1"/>
    </source>
</evidence>
<dbReference type="CAZy" id="GH65">
    <property type="family name" value="Glycoside Hydrolase Family 65"/>
</dbReference>